<proteinExistence type="predicted"/>
<dbReference type="AlphaFoldDB" id="A0A9D1TK15"/>
<evidence type="ECO:0000313" key="1">
    <source>
        <dbReference type="EMBL" id="HIV74248.1"/>
    </source>
</evidence>
<gene>
    <name evidence="1" type="ORF">H9895_04110</name>
</gene>
<dbReference type="Proteomes" id="UP000823937">
    <property type="component" value="Unassembled WGS sequence"/>
</dbReference>
<comment type="caution">
    <text evidence="1">The sequence shown here is derived from an EMBL/GenBank/DDBJ whole genome shotgun (WGS) entry which is preliminary data.</text>
</comment>
<accession>A0A9D1TK15</accession>
<evidence type="ECO:0000313" key="2">
    <source>
        <dbReference type="Proteomes" id="UP000823937"/>
    </source>
</evidence>
<dbReference type="EMBL" id="DXHX01000058">
    <property type="protein sequence ID" value="HIV74248.1"/>
    <property type="molecule type" value="Genomic_DNA"/>
</dbReference>
<organism evidence="1 2">
    <name type="scientific">Candidatus Pseudogracilibacillus intestinigallinarum</name>
    <dbReference type="NCBI Taxonomy" id="2838742"/>
    <lineage>
        <taxon>Bacteria</taxon>
        <taxon>Bacillati</taxon>
        <taxon>Bacillota</taxon>
        <taxon>Bacilli</taxon>
        <taxon>Bacillales</taxon>
        <taxon>Bacillaceae</taxon>
        <taxon>Pseudogracilibacillus</taxon>
    </lineage>
</organism>
<dbReference type="InterPro" id="IPR025716">
    <property type="entry name" value="Post-transcriptional_regulator"/>
</dbReference>
<reference evidence="1" key="2">
    <citation type="submission" date="2021-04" db="EMBL/GenBank/DDBJ databases">
        <authorList>
            <person name="Gilroy R."/>
        </authorList>
    </citation>
    <scope>NUCLEOTIDE SEQUENCE</scope>
    <source>
        <strain evidence="1">CHK169-2315</strain>
    </source>
</reference>
<reference evidence="1" key="1">
    <citation type="journal article" date="2021" name="PeerJ">
        <title>Extensive microbial diversity within the chicken gut microbiome revealed by metagenomics and culture.</title>
        <authorList>
            <person name="Gilroy R."/>
            <person name="Ravi A."/>
            <person name="Getino M."/>
            <person name="Pursley I."/>
            <person name="Horton D.L."/>
            <person name="Alikhan N.F."/>
            <person name="Baker D."/>
            <person name="Gharbi K."/>
            <person name="Hall N."/>
            <person name="Watson M."/>
            <person name="Adriaenssens E.M."/>
            <person name="Foster-Nyarko E."/>
            <person name="Jarju S."/>
            <person name="Secka A."/>
            <person name="Antonio M."/>
            <person name="Oren A."/>
            <person name="Chaudhuri R.R."/>
            <person name="La Ragione R."/>
            <person name="Hildebrand F."/>
            <person name="Pallen M.J."/>
        </authorList>
    </citation>
    <scope>NUCLEOTIDE SEQUENCE</scope>
    <source>
        <strain evidence="1">CHK169-2315</strain>
    </source>
</reference>
<sequence length="98" mass="11708">MERKHVREWKKHVYPALKSKESEFRLIGYNEITVDELWRCLMETIWKKNPEKYLHEIIQDIFHLPASTYMNFITVNALKVDDSDLMASIQAVTNNEQP</sequence>
<name>A0A9D1TK15_9BACI</name>
<dbReference type="Pfam" id="PF13797">
    <property type="entry name" value="Post_transc_reg"/>
    <property type="match status" value="1"/>
</dbReference>
<protein>
    <submittedName>
        <fullName evidence="1">Post-transcriptional regulator</fullName>
    </submittedName>
</protein>